<dbReference type="GO" id="GO:0016832">
    <property type="term" value="F:aldehyde-lyase activity"/>
    <property type="evidence" value="ECO:0007669"/>
    <property type="project" value="TreeGrafter"/>
</dbReference>
<dbReference type="RefSeq" id="WP_166530734.1">
    <property type="nucleotide sequence ID" value="NZ_BAAACY010000144.1"/>
</dbReference>
<dbReference type="InterPro" id="IPR050197">
    <property type="entry name" value="Aldolase_class_II_sugar_metab"/>
</dbReference>
<comment type="catalytic activity">
    <reaction evidence="1">
        <text>L-ribulose 5-phosphate = D-xylulose 5-phosphate</text>
        <dbReference type="Rhea" id="RHEA:22368"/>
        <dbReference type="ChEBI" id="CHEBI:57737"/>
        <dbReference type="ChEBI" id="CHEBI:58226"/>
        <dbReference type="EC" id="5.1.3.4"/>
    </reaction>
</comment>
<protein>
    <recommendedName>
        <fullName evidence="4">L-ribulose-5-phosphate 4-epimerase</fullName>
        <ecNumber evidence="4">5.1.3.4</ecNumber>
    </recommendedName>
</protein>
<dbReference type="GO" id="GO:0046872">
    <property type="term" value="F:metal ion binding"/>
    <property type="evidence" value="ECO:0007669"/>
    <property type="project" value="UniProtKB-KW"/>
</dbReference>
<evidence type="ECO:0000256" key="6">
    <source>
        <dbReference type="ARBA" id="ARBA00022833"/>
    </source>
</evidence>
<dbReference type="SMART" id="SM01007">
    <property type="entry name" value="Aldolase_II"/>
    <property type="match status" value="1"/>
</dbReference>
<accession>A0A941DXE4</accession>
<name>A0A941DXE4_9BACI</name>
<dbReference type="EMBL" id="JAGSOT010000055">
    <property type="protein sequence ID" value="MBR7797451.1"/>
    <property type="molecule type" value="Genomic_DNA"/>
</dbReference>
<keyword evidence="6" id="KW-0862">Zinc</keyword>
<dbReference type="Proteomes" id="UP000675284">
    <property type="component" value="Unassembled WGS sequence"/>
</dbReference>
<dbReference type="NCBIfam" id="NF005123">
    <property type="entry name" value="PRK06557.1"/>
    <property type="match status" value="1"/>
</dbReference>
<keyword evidence="9" id="KW-1185">Reference proteome</keyword>
<evidence type="ECO:0000256" key="4">
    <source>
        <dbReference type="ARBA" id="ARBA00013186"/>
    </source>
</evidence>
<evidence type="ECO:0000256" key="5">
    <source>
        <dbReference type="ARBA" id="ARBA00022723"/>
    </source>
</evidence>
<dbReference type="SUPFAM" id="SSF53639">
    <property type="entry name" value="AraD/HMP-PK domain-like"/>
    <property type="match status" value="1"/>
</dbReference>
<evidence type="ECO:0000313" key="9">
    <source>
        <dbReference type="Proteomes" id="UP000675284"/>
    </source>
</evidence>
<dbReference type="InterPro" id="IPR036409">
    <property type="entry name" value="Aldolase_II/adducin_N_sf"/>
</dbReference>
<dbReference type="GO" id="GO:0008742">
    <property type="term" value="F:L-ribulose-phosphate 4-epimerase activity"/>
    <property type="evidence" value="ECO:0007669"/>
    <property type="project" value="UniProtKB-EC"/>
</dbReference>
<dbReference type="Pfam" id="PF00596">
    <property type="entry name" value="Aldolase_II"/>
    <property type="match status" value="1"/>
</dbReference>
<evidence type="ECO:0000256" key="1">
    <source>
        <dbReference type="ARBA" id="ARBA00001726"/>
    </source>
</evidence>
<reference evidence="8" key="1">
    <citation type="submission" date="2021-04" db="EMBL/GenBank/DDBJ databases">
        <title>Isolation and polyphasic classification of algal microorganism.</title>
        <authorList>
            <person name="Wang S."/>
        </authorList>
    </citation>
    <scope>NUCLEOTIDE SEQUENCE</scope>
    <source>
        <strain evidence="8">720a</strain>
    </source>
</reference>
<dbReference type="GO" id="GO:0019323">
    <property type="term" value="P:pentose catabolic process"/>
    <property type="evidence" value="ECO:0007669"/>
    <property type="project" value="TreeGrafter"/>
</dbReference>
<evidence type="ECO:0000256" key="3">
    <source>
        <dbReference type="ARBA" id="ARBA00010037"/>
    </source>
</evidence>
<dbReference type="EC" id="5.1.3.4" evidence="4"/>
<evidence type="ECO:0000313" key="8">
    <source>
        <dbReference type="EMBL" id="MBR7797451.1"/>
    </source>
</evidence>
<keyword evidence="5" id="KW-0479">Metal-binding</keyword>
<evidence type="ECO:0000259" key="7">
    <source>
        <dbReference type="SMART" id="SM01007"/>
    </source>
</evidence>
<organism evidence="8 9">
    <name type="scientific">Virgibacillus salarius</name>
    <dbReference type="NCBI Taxonomy" id="447199"/>
    <lineage>
        <taxon>Bacteria</taxon>
        <taxon>Bacillati</taxon>
        <taxon>Bacillota</taxon>
        <taxon>Bacilli</taxon>
        <taxon>Bacillales</taxon>
        <taxon>Bacillaceae</taxon>
        <taxon>Virgibacillus</taxon>
    </lineage>
</organism>
<dbReference type="Gene3D" id="3.40.225.10">
    <property type="entry name" value="Class II aldolase/adducin N-terminal domain"/>
    <property type="match status" value="1"/>
</dbReference>
<dbReference type="AlphaFoldDB" id="A0A941DXE4"/>
<dbReference type="PANTHER" id="PTHR22789:SF8">
    <property type="entry name" value="L-RIBULOSE-5-PHOSPHATE 4-EPIMERASE SGBE"/>
    <property type="match status" value="1"/>
</dbReference>
<proteinExistence type="inferred from homology"/>
<comment type="cofactor">
    <cofactor evidence="2">
        <name>Zn(2+)</name>
        <dbReference type="ChEBI" id="CHEBI:29105"/>
    </cofactor>
</comment>
<dbReference type="InterPro" id="IPR001303">
    <property type="entry name" value="Aldolase_II/adducin_N"/>
</dbReference>
<feature type="domain" description="Class II aldolase/adducin N-terminal" evidence="7">
    <location>
        <begin position="7"/>
        <end position="184"/>
    </location>
</feature>
<sequence>MYSELREEICQANKKLKDNGLVRWTSGNVSYRIPGINRVIIKPSGVDFDDLTAASMVIVNLAGEVIEGDLKPSVDTESHLYVYKHMENIHSVIHTHSPFATSFAIRGRDLPSYTTTAANIFKHRVPCSGFASIGGEEIGREIVQNIGESPAILLKNHGVFTIGESIDKALKAAVILEETAEYAFYALLQEPNIDPLSSEIIEQCNDFYLTSYGQ</sequence>
<comment type="similarity">
    <text evidence="3">Belongs to the aldolase class II family. AraD/FucA subfamily.</text>
</comment>
<evidence type="ECO:0000256" key="2">
    <source>
        <dbReference type="ARBA" id="ARBA00001947"/>
    </source>
</evidence>
<dbReference type="GO" id="GO:0005829">
    <property type="term" value="C:cytosol"/>
    <property type="evidence" value="ECO:0007669"/>
    <property type="project" value="TreeGrafter"/>
</dbReference>
<gene>
    <name evidence="8" type="ORF">KCX74_15575</name>
</gene>
<dbReference type="PANTHER" id="PTHR22789">
    <property type="entry name" value="FUCULOSE PHOSPHATE ALDOLASE"/>
    <property type="match status" value="1"/>
</dbReference>
<comment type="caution">
    <text evidence="8">The sequence shown here is derived from an EMBL/GenBank/DDBJ whole genome shotgun (WGS) entry which is preliminary data.</text>
</comment>